<dbReference type="InterPro" id="IPR022532">
    <property type="entry name" value="DUF3696"/>
</dbReference>
<dbReference type="Pfam" id="PF13304">
    <property type="entry name" value="AAA_21"/>
    <property type="match status" value="1"/>
</dbReference>
<name>A0A5J4QNX4_9ZZZZ</name>
<feature type="domain" description="DUF3696" evidence="1">
    <location>
        <begin position="337"/>
        <end position="380"/>
    </location>
</feature>
<dbReference type="AlphaFoldDB" id="A0A5J4QNX4"/>
<dbReference type="SUPFAM" id="SSF52540">
    <property type="entry name" value="P-loop containing nucleoside triphosphate hydrolases"/>
    <property type="match status" value="1"/>
</dbReference>
<comment type="caution">
    <text evidence="3">The sequence shown here is derived from an EMBL/GenBank/DDBJ whole genome shotgun (WGS) entry which is preliminary data.</text>
</comment>
<dbReference type="EMBL" id="SNRY01002855">
    <property type="protein sequence ID" value="KAA6323222.1"/>
    <property type="molecule type" value="Genomic_DNA"/>
</dbReference>
<gene>
    <name evidence="3" type="ORF">EZS27_027317</name>
</gene>
<feature type="domain" description="ATPase AAA-type core" evidence="2">
    <location>
        <begin position="24"/>
        <end position="322"/>
    </location>
</feature>
<dbReference type="PANTHER" id="PTHR43581:SF2">
    <property type="entry name" value="EXCINUCLEASE ATPASE SUBUNIT"/>
    <property type="match status" value="1"/>
</dbReference>
<proteinExistence type="predicted"/>
<evidence type="ECO:0008006" key="4">
    <source>
        <dbReference type="Google" id="ProtNLM"/>
    </source>
</evidence>
<dbReference type="InterPro" id="IPR027417">
    <property type="entry name" value="P-loop_NTPase"/>
</dbReference>
<accession>A0A5J4QNX4</accession>
<dbReference type="Gene3D" id="3.40.50.300">
    <property type="entry name" value="P-loop containing nucleotide triphosphate hydrolases"/>
    <property type="match status" value="1"/>
</dbReference>
<dbReference type="InterPro" id="IPR014592">
    <property type="entry name" value="P-loop_UCP034888"/>
</dbReference>
<organism evidence="3">
    <name type="scientific">termite gut metagenome</name>
    <dbReference type="NCBI Taxonomy" id="433724"/>
    <lineage>
        <taxon>unclassified sequences</taxon>
        <taxon>metagenomes</taxon>
        <taxon>organismal metagenomes</taxon>
    </lineage>
</organism>
<evidence type="ECO:0000259" key="2">
    <source>
        <dbReference type="Pfam" id="PF13304"/>
    </source>
</evidence>
<dbReference type="PIRSF" id="PIRSF034888">
    <property type="entry name" value="P-loop_UCP034888"/>
    <property type="match status" value="1"/>
</dbReference>
<evidence type="ECO:0000259" key="1">
    <source>
        <dbReference type="Pfam" id="PF12476"/>
    </source>
</evidence>
<reference evidence="3" key="1">
    <citation type="submission" date="2019-03" db="EMBL/GenBank/DDBJ databases">
        <title>Single cell metagenomics reveals metabolic interactions within the superorganism composed of flagellate Streblomastix strix and complex community of Bacteroidetes bacteria on its surface.</title>
        <authorList>
            <person name="Treitli S.C."/>
            <person name="Kolisko M."/>
            <person name="Husnik F."/>
            <person name="Keeling P."/>
            <person name="Hampl V."/>
        </authorList>
    </citation>
    <scope>NUCLEOTIDE SEQUENCE</scope>
    <source>
        <strain evidence="3">STM</strain>
    </source>
</reference>
<dbReference type="Pfam" id="PF12476">
    <property type="entry name" value="DUF3696"/>
    <property type="match status" value="1"/>
</dbReference>
<protein>
    <recommendedName>
        <fullName evidence="4">DUF3696 domain-containing protein</fullName>
    </recommendedName>
</protein>
<dbReference type="PANTHER" id="PTHR43581">
    <property type="entry name" value="ATP/GTP PHOSPHATASE"/>
    <property type="match status" value="1"/>
</dbReference>
<dbReference type="InterPro" id="IPR003959">
    <property type="entry name" value="ATPase_AAA_core"/>
</dbReference>
<dbReference type="InterPro" id="IPR051396">
    <property type="entry name" value="Bact_Antivir_Def_Nuclease"/>
</dbReference>
<evidence type="ECO:0000313" key="3">
    <source>
        <dbReference type="EMBL" id="KAA6323222.1"/>
    </source>
</evidence>
<sequence>MITKLSLEKFKCFDKKQDFQLSQLNLFTGLNGRGKSTVFQSLLLLSQSLIEKDNIEELFVNGSFIQLGLFEDIVFSLGENKNQIVKFYINTDEEYLQAIELGYKESSERIGEISYMKINEVDYFQTSTSVQHTGKIIGERRLSAYPKETINKLFKDYYFISADRLGPTLYEEKGNKYDFNPVGILGEHRLNVLAEDKAINNLLFDENAGTLLEEVNKWLNYIMDGVSLEIQGVEKEISVLHLLLNNPRNKIKIKTVNSGYGYSYILSIIITALIAEKGNVVFIENPEAHLHPRAQARLTEMLCKLAMIGVQVFVETHSEHIINGTRLFYLKHKTDFSHKDVSMYFFGEDFNVEKLEMDSDAQITNWPTGFFDQQEIDLAEILSLGLFK</sequence>